<name>A0ABT9UX83_9FIRM</name>
<sequence length="113" mass="13153">MLNDYYVDFKNISQVFNEYCTGEEGLSNNSNNVINYLNNLDMQLIKAIKVILHIGKNENNNCIHTPHELYKKTMNSFDILRGWKDKETEINSLLIDSSIGEYFDNGLEILKMK</sequence>
<keyword evidence="2" id="KW-1185">Reference proteome</keyword>
<organism evidence="1 2">
    <name type="scientific">Eubacterium multiforme</name>
    <dbReference type="NCBI Taxonomy" id="83339"/>
    <lineage>
        <taxon>Bacteria</taxon>
        <taxon>Bacillati</taxon>
        <taxon>Bacillota</taxon>
        <taxon>Clostridia</taxon>
        <taxon>Eubacteriales</taxon>
        <taxon>Eubacteriaceae</taxon>
        <taxon>Eubacterium</taxon>
    </lineage>
</organism>
<dbReference type="EMBL" id="JAUSUF010000014">
    <property type="protein sequence ID" value="MDQ0150930.1"/>
    <property type="molecule type" value="Genomic_DNA"/>
</dbReference>
<evidence type="ECO:0000313" key="2">
    <source>
        <dbReference type="Proteomes" id="UP001228504"/>
    </source>
</evidence>
<evidence type="ECO:0000313" key="1">
    <source>
        <dbReference type="EMBL" id="MDQ0150930.1"/>
    </source>
</evidence>
<accession>A0ABT9UX83</accession>
<reference evidence="1 2" key="1">
    <citation type="submission" date="2023-07" db="EMBL/GenBank/DDBJ databases">
        <title>Genomic Encyclopedia of Type Strains, Phase IV (KMG-IV): sequencing the most valuable type-strain genomes for metagenomic binning, comparative biology and taxonomic classification.</title>
        <authorList>
            <person name="Goeker M."/>
        </authorList>
    </citation>
    <scope>NUCLEOTIDE SEQUENCE [LARGE SCALE GENOMIC DNA]</scope>
    <source>
        <strain evidence="1 2">DSM 20694</strain>
    </source>
</reference>
<comment type="caution">
    <text evidence="1">The sequence shown here is derived from an EMBL/GenBank/DDBJ whole genome shotgun (WGS) entry which is preliminary data.</text>
</comment>
<protein>
    <submittedName>
        <fullName evidence="1">Uncharacterized protein</fullName>
    </submittedName>
</protein>
<proteinExistence type="predicted"/>
<dbReference type="Proteomes" id="UP001228504">
    <property type="component" value="Unassembled WGS sequence"/>
</dbReference>
<gene>
    <name evidence="1" type="ORF">J2S18_002904</name>
</gene>
<dbReference type="RefSeq" id="WP_307487795.1">
    <property type="nucleotide sequence ID" value="NZ_JAUSUF010000014.1"/>
</dbReference>